<reference evidence="2 3" key="1">
    <citation type="submission" date="2023-01" db="EMBL/GenBank/DDBJ databases">
        <title>Analysis of 21 Apiospora genomes using comparative genomics revels a genus with tremendous synthesis potential of carbohydrate active enzymes and secondary metabolites.</title>
        <authorList>
            <person name="Sorensen T."/>
        </authorList>
    </citation>
    <scope>NUCLEOTIDE SEQUENCE [LARGE SCALE GENOMIC DNA]</scope>
    <source>
        <strain evidence="2 3">CBS 117206</strain>
    </source>
</reference>
<name>A0AAW0QSI2_9PEZI</name>
<dbReference type="PANTHER" id="PTHR47751:SF2">
    <property type="entry name" value="DLTD N-TERMINAL DOMAIN PROTEIN (AFU_ORTHOLOGUE AFUA_8G00380)-RELATED"/>
    <property type="match status" value="1"/>
</dbReference>
<protein>
    <recommendedName>
        <fullName evidence="4">Alpha/beta hydrolase family protein</fullName>
    </recommendedName>
</protein>
<dbReference type="SUPFAM" id="SSF53474">
    <property type="entry name" value="alpha/beta-Hydrolases"/>
    <property type="match status" value="1"/>
</dbReference>
<evidence type="ECO:0000313" key="2">
    <source>
        <dbReference type="EMBL" id="KAK8106784.1"/>
    </source>
</evidence>
<evidence type="ECO:0000256" key="1">
    <source>
        <dbReference type="ARBA" id="ARBA00029464"/>
    </source>
</evidence>
<sequence>MFIPDAPDWFRQSGITALIYDPRITRLSDWQPRNDIDPLKQAEDYHDALTFLAVQPMVDWSRIVYWGFPFSGSIALAAAALDKRAAGVIMGNKPLWIPIIAENGTNPAGFCIGSEKEDFDRILKAKALTPSFNTNKAIQTYYRVISWQPFGLMSHVSPMPVMILTAASDQVSLPED</sequence>
<organism evidence="2 3">
    <name type="scientific">Apiospora kogelbergensis</name>
    <dbReference type="NCBI Taxonomy" id="1337665"/>
    <lineage>
        <taxon>Eukaryota</taxon>
        <taxon>Fungi</taxon>
        <taxon>Dikarya</taxon>
        <taxon>Ascomycota</taxon>
        <taxon>Pezizomycotina</taxon>
        <taxon>Sordariomycetes</taxon>
        <taxon>Xylariomycetidae</taxon>
        <taxon>Amphisphaeriales</taxon>
        <taxon>Apiosporaceae</taxon>
        <taxon>Apiospora</taxon>
    </lineage>
</organism>
<dbReference type="Proteomes" id="UP001392437">
    <property type="component" value="Unassembled WGS sequence"/>
</dbReference>
<evidence type="ECO:0008006" key="4">
    <source>
        <dbReference type="Google" id="ProtNLM"/>
    </source>
</evidence>
<gene>
    <name evidence="2" type="ORF">PG999_010143</name>
</gene>
<accession>A0AAW0QSI2</accession>
<dbReference type="Gene3D" id="3.40.50.1820">
    <property type="entry name" value="alpha/beta hydrolase"/>
    <property type="match status" value="1"/>
</dbReference>
<keyword evidence="3" id="KW-1185">Reference proteome</keyword>
<dbReference type="AlphaFoldDB" id="A0AAW0QSI2"/>
<comment type="similarity">
    <text evidence="1">Belongs to the polyketide transferase af380 family.</text>
</comment>
<dbReference type="InterPro" id="IPR029058">
    <property type="entry name" value="AB_hydrolase_fold"/>
</dbReference>
<comment type="caution">
    <text evidence="2">The sequence shown here is derived from an EMBL/GenBank/DDBJ whole genome shotgun (WGS) entry which is preliminary data.</text>
</comment>
<evidence type="ECO:0000313" key="3">
    <source>
        <dbReference type="Proteomes" id="UP001392437"/>
    </source>
</evidence>
<dbReference type="PANTHER" id="PTHR47751">
    <property type="entry name" value="SUPERFAMILY HYDROLASE, PUTATIVE (AFU_ORTHOLOGUE AFUA_2G16580)-RELATED"/>
    <property type="match status" value="1"/>
</dbReference>
<dbReference type="InterPro" id="IPR051411">
    <property type="entry name" value="Polyketide_trans_af380"/>
</dbReference>
<dbReference type="EMBL" id="JAQQWP010000008">
    <property type="protein sequence ID" value="KAK8106784.1"/>
    <property type="molecule type" value="Genomic_DNA"/>
</dbReference>
<proteinExistence type="inferred from homology"/>